<evidence type="ECO:0000313" key="2">
    <source>
        <dbReference type="EMBL" id="CAK0803740.1"/>
    </source>
</evidence>
<keyword evidence="3" id="KW-1185">Reference proteome</keyword>
<comment type="caution">
    <text evidence="2">The sequence shown here is derived from an EMBL/GenBank/DDBJ whole genome shotgun (WGS) entry which is preliminary data.</text>
</comment>
<protein>
    <submittedName>
        <fullName evidence="2">Uncharacterized protein</fullName>
    </submittedName>
</protein>
<evidence type="ECO:0000256" key="1">
    <source>
        <dbReference type="SAM" id="MobiDB-lite"/>
    </source>
</evidence>
<feature type="region of interest" description="Disordered" evidence="1">
    <location>
        <begin position="21"/>
        <end position="49"/>
    </location>
</feature>
<accession>A0ABN9QFC1</accession>
<organism evidence="2 3">
    <name type="scientific">Prorocentrum cordatum</name>
    <dbReference type="NCBI Taxonomy" id="2364126"/>
    <lineage>
        <taxon>Eukaryota</taxon>
        <taxon>Sar</taxon>
        <taxon>Alveolata</taxon>
        <taxon>Dinophyceae</taxon>
        <taxon>Prorocentrales</taxon>
        <taxon>Prorocentraceae</taxon>
        <taxon>Prorocentrum</taxon>
    </lineage>
</organism>
<dbReference type="EMBL" id="CAUYUJ010003080">
    <property type="protein sequence ID" value="CAK0803740.1"/>
    <property type="molecule type" value="Genomic_DNA"/>
</dbReference>
<feature type="region of interest" description="Disordered" evidence="1">
    <location>
        <begin position="82"/>
        <end position="103"/>
    </location>
</feature>
<dbReference type="Proteomes" id="UP001189429">
    <property type="component" value="Unassembled WGS sequence"/>
</dbReference>
<name>A0ABN9QFC1_9DINO</name>
<sequence length="103" mass="10353">MDMVSAAAAALRSRSAAAAAAAVAAALPPRSGAQPSPRHDQECPGPGLPDVVRADAVGGSHRVADASAMWLDVEPDVLHVGHADASPMHPQEGPILWPNLGGP</sequence>
<evidence type="ECO:0000313" key="3">
    <source>
        <dbReference type="Proteomes" id="UP001189429"/>
    </source>
</evidence>
<proteinExistence type="predicted"/>
<reference evidence="2" key="1">
    <citation type="submission" date="2023-10" db="EMBL/GenBank/DDBJ databases">
        <authorList>
            <person name="Chen Y."/>
            <person name="Shah S."/>
            <person name="Dougan E. K."/>
            <person name="Thang M."/>
            <person name="Chan C."/>
        </authorList>
    </citation>
    <scope>NUCLEOTIDE SEQUENCE [LARGE SCALE GENOMIC DNA]</scope>
</reference>
<gene>
    <name evidence="2" type="ORF">PCOR1329_LOCUS10801</name>
</gene>